<gene>
    <name evidence="1" type="ORF">JOE66_002641</name>
</gene>
<evidence type="ECO:0000313" key="1">
    <source>
        <dbReference type="EMBL" id="MBM7473007.1"/>
    </source>
</evidence>
<protein>
    <submittedName>
        <fullName evidence="1">Ribosomally synthesized peptide with SipW-like signal peptide</fullName>
    </submittedName>
</protein>
<dbReference type="EMBL" id="JAFBBU010000001">
    <property type="protein sequence ID" value="MBM7473007.1"/>
    <property type="molecule type" value="Genomic_DNA"/>
</dbReference>
<reference evidence="1 2" key="1">
    <citation type="submission" date="2021-01" db="EMBL/GenBank/DDBJ databases">
        <title>Sequencing the genomes of 1000 actinobacteria strains.</title>
        <authorList>
            <person name="Klenk H.-P."/>
        </authorList>
    </citation>
    <scope>NUCLEOTIDE SEQUENCE [LARGE SCALE GENOMIC DNA]</scope>
    <source>
        <strain evidence="1 2">DSM 13057</strain>
    </source>
</reference>
<keyword evidence="2" id="KW-1185">Reference proteome</keyword>
<dbReference type="InterPro" id="IPR023833">
    <property type="entry name" value="Signal_pept_SipW-depend-type"/>
</dbReference>
<dbReference type="Proteomes" id="UP000776164">
    <property type="component" value="Unassembled WGS sequence"/>
</dbReference>
<organism evidence="1 2">
    <name type="scientific">Subtercola frigoramans</name>
    <dbReference type="NCBI Taxonomy" id="120298"/>
    <lineage>
        <taxon>Bacteria</taxon>
        <taxon>Bacillati</taxon>
        <taxon>Actinomycetota</taxon>
        <taxon>Actinomycetes</taxon>
        <taxon>Micrococcales</taxon>
        <taxon>Microbacteriaceae</taxon>
        <taxon>Subtercola</taxon>
    </lineage>
</organism>
<accession>A0ABS2L7C9</accession>
<dbReference type="RefSeq" id="WP_205110143.1">
    <property type="nucleotide sequence ID" value="NZ_BAAAHT010000003.1"/>
</dbReference>
<proteinExistence type="predicted"/>
<comment type="caution">
    <text evidence="1">The sequence shown here is derived from an EMBL/GenBank/DDBJ whole genome shotgun (WGS) entry which is preliminary data.</text>
</comment>
<name>A0ABS2L7C9_9MICO</name>
<evidence type="ECO:0000313" key="2">
    <source>
        <dbReference type="Proteomes" id="UP000776164"/>
    </source>
</evidence>
<dbReference type="NCBIfam" id="TIGR04088">
    <property type="entry name" value="cognate_SipW"/>
    <property type="match status" value="1"/>
</dbReference>
<sequence>MTCAAVGVAVLGAGGTYALFNSSAAASTKVSVVAGTASISVTSPLALPAVVLYPGGTIRGPVTVSNTGNTPVALRVTALSGPSPANVFSQALTVGVGAGTAAACAAGTVTPTWSGTFASATAAPIGSLVPIGGSAELCVSVALAAAAPNAAQDLLSGFTLTLDGRQP</sequence>